<comment type="caution">
    <text evidence="1">The sequence shown here is derived from an EMBL/GenBank/DDBJ whole genome shotgun (WGS) entry which is preliminary data.</text>
</comment>
<sequence>MLVWELIFHVLSSGDPLLKKATIGGVARLCGWLSPGLDWKVESEISMEGEALIAKSASSLNDETEAYLQLWT</sequence>
<accession>A0ABQ7VMK6</accession>
<reference evidence="1 2" key="1">
    <citation type="journal article" date="2021" name="bioRxiv">
        <title>Chromosome-scale and haplotype-resolved genome assembly of a tetraploid potato cultivar.</title>
        <authorList>
            <person name="Sun H."/>
            <person name="Jiao W.-B."/>
            <person name="Krause K."/>
            <person name="Campoy J.A."/>
            <person name="Goel M."/>
            <person name="Folz-Donahue K."/>
            <person name="Kukat C."/>
            <person name="Huettel B."/>
            <person name="Schneeberger K."/>
        </authorList>
    </citation>
    <scope>NUCLEOTIDE SEQUENCE [LARGE SCALE GENOMIC DNA]</scope>
    <source>
        <strain evidence="1">SolTubOtavaFocal</strain>
        <tissue evidence="1">Leaves</tissue>
    </source>
</reference>
<dbReference type="Proteomes" id="UP000826656">
    <property type="component" value="Unassembled WGS sequence"/>
</dbReference>
<keyword evidence="2" id="KW-1185">Reference proteome</keyword>
<protein>
    <submittedName>
        <fullName evidence="1">Uncharacterized protein</fullName>
    </submittedName>
</protein>
<organism evidence="1 2">
    <name type="scientific">Solanum tuberosum</name>
    <name type="common">Potato</name>
    <dbReference type="NCBI Taxonomy" id="4113"/>
    <lineage>
        <taxon>Eukaryota</taxon>
        <taxon>Viridiplantae</taxon>
        <taxon>Streptophyta</taxon>
        <taxon>Embryophyta</taxon>
        <taxon>Tracheophyta</taxon>
        <taxon>Spermatophyta</taxon>
        <taxon>Magnoliopsida</taxon>
        <taxon>eudicotyledons</taxon>
        <taxon>Gunneridae</taxon>
        <taxon>Pentapetalae</taxon>
        <taxon>asterids</taxon>
        <taxon>lamiids</taxon>
        <taxon>Solanales</taxon>
        <taxon>Solanaceae</taxon>
        <taxon>Solanoideae</taxon>
        <taxon>Solaneae</taxon>
        <taxon>Solanum</taxon>
    </lineage>
</organism>
<proteinExistence type="predicted"/>
<dbReference type="EMBL" id="JAIVGD010000011">
    <property type="protein sequence ID" value="KAH0769728.1"/>
    <property type="molecule type" value="Genomic_DNA"/>
</dbReference>
<evidence type="ECO:0000313" key="1">
    <source>
        <dbReference type="EMBL" id="KAH0769728.1"/>
    </source>
</evidence>
<evidence type="ECO:0000313" key="2">
    <source>
        <dbReference type="Proteomes" id="UP000826656"/>
    </source>
</evidence>
<name>A0ABQ7VMK6_SOLTU</name>
<gene>
    <name evidence="1" type="ORF">KY290_013709</name>
</gene>